<reference evidence="2 3" key="1">
    <citation type="journal article" date="2014" name="Genome Biol. Evol.">
        <title>The genome of the myxosporean Thelohanellus kitauei shows adaptations to nutrient acquisition within its fish host.</title>
        <authorList>
            <person name="Yang Y."/>
            <person name="Xiong J."/>
            <person name="Zhou Z."/>
            <person name="Huo F."/>
            <person name="Miao W."/>
            <person name="Ran C."/>
            <person name="Liu Y."/>
            <person name="Zhang J."/>
            <person name="Feng J."/>
            <person name="Wang M."/>
            <person name="Wang M."/>
            <person name="Wang L."/>
            <person name="Yao B."/>
        </authorList>
    </citation>
    <scope>NUCLEOTIDE SEQUENCE [LARGE SCALE GENOMIC DNA]</scope>
    <source>
        <strain evidence="2">Wuqing</strain>
    </source>
</reference>
<evidence type="ECO:0000256" key="1">
    <source>
        <dbReference type="SAM" id="MobiDB-lite"/>
    </source>
</evidence>
<organism evidence="2 3">
    <name type="scientific">Thelohanellus kitauei</name>
    <name type="common">Myxosporean</name>
    <dbReference type="NCBI Taxonomy" id="669202"/>
    <lineage>
        <taxon>Eukaryota</taxon>
        <taxon>Metazoa</taxon>
        <taxon>Cnidaria</taxon>
        <taxon>Myxozoa</taxon>
        <taxon>Myxosporea</taxon>
        <taxon>Bivalvulida</taxon>
        <taxon>Platysporina</taxon>
        <taxon>Myxobolidae</taxon>
        <taxon>Thelohanellus</taxon>
    </lineage>
</organism>
<keyword evidence="3" id="KW-1185">Reference proteome</keyword>
<sequence length="180" mass="19508">MSMAQSSLVAPWLQGDVLNGMGETLGGLIYAAAILPIFTEQTGIEVFSPPMRGKVPAGSSPFSIFPYRRTISIHIIQPLNPVRAHPHDLCKMTDDGSKTSAPCRSDSPSSTQLGTRTTPKAYRNTEEMHHITVGKPKLVPRLRLPRSSDTSQRNSISPSQVVIAVQASITEKSHTAVVKH</sequence>
<proteinExistence type="predicted"/>
<comment type="caution">
    <text evidence="2">The sequence shown here is derived from an EMBL/GenBank/DDBJ whole genome shotgun (WGS) entry which is preliminary data.</text>
</comment>
<accession>A0A0C2MIL5</accession>
<evidence type="ECO:0000313" key="3">
    <source>
        <dbReference type="Proteomes" id="UP000031668"/>
    </source>
</evidence>
<feature type="region of interest" description="Disordered" evidence="1">
    <location>
        <begin position="93"/>
        <end position="117"/>
    </location>
</feature>
<evidence type="ECO:0000313" key="2">
    <source>
        <dbReference type="EMBL" id="KII66931.1"/>
    </source>
</evidence>
<feature type="compositionally biased region" description="Polar residues" evidence="1">
    <location>
        <begin position="98"/>
        <end position="117"/>
    </location>
</feature>
<dbReference type="Proteomes" id="UP000031668">
    <property type="component" value="Unassembled WGS sequence"/>
</dbReference>
<dbReference type="AlphaFoldDB" id="A0A0C2MIL5"/>
<gene>
    <name evidence="2" type="ORF">RF11_03598</name>
</gene>
<name>A0A0C2MIL5_THEKT</name>
<protein>
    <submittedName>
        <fullName evidence="2">Uncharacterized protein</fullName>
    </submittedName>
</protein>
<dbReference type="EMBL" id="JWZT01003375">
    <property type="protein sequence ID" value="KII66931.1"/>
    <property type="molecule type" value="Genomic_DNA"/>
</dbReference>